<keyword evidence="1 3" id="KW-0378">Hydrolase</keyword>
<protein>
    <submittedName>
        <fullName evidence="5">Glycosyl hydrolase family 26</fullName>
    </submittedName>
</protein>
<feature type="active site" description="Nucleophile" evidence="3">
    <location>
        <position position="239"/>
    </location>
</feature>
<name>A0A2U1EXE6_9PSEU</name>
<dbReference type="PROSITE" id="PS51764">
    <property type="entry name" value="GH26"/>
    <property type="match status" value="1"/>
</dbReference>
<dbReference type="OrthoDB" id="3684589at2"/>
<dbReference type="RefSeq" id="WP_116710627.1">
    <property type="nucleotide sequence ID" value="NZ_QEKW01000017.1"/>
</dbReference>
<dbReference type="Gene3D" id="3.20.20.80">
    <property type="entry name" value="Glycosidases"/>
    <property type="match status" value="1"/>
</dbReference>
<dbReference type="InterPro" id="IPR022790">
    <property type="entry name" value="GH26_dom"/>
</dbReference>
<dbReference type="SUPFAM" id="SSF51445">
    <property type="entry name" value="(Trans)glycosidases"/>
    <property type="match status" value="1"/>
</dbReference>
<dbReference type="EMBL" id="QEKW01000017">
    <property type="protein sequence ID" value="PVZ04581.1"/>
    <property type="molecule type" value="Genomic_DNA"/>
</dbReference>
<gene>
    <name evidence="5" type="ORF">C8D89_11734</name>
</gene>
<evidence type="ECO:0000259" key="4">
    <source>
        <dbReference type="PROSITE" id="PS51764"/>
    </source>
</evidence>
<feature type="domain" description="GH26" evidence="4">
    <location>
        <begin position="1"/>
        <end position="297"/>
    </location>
</feature>
<keyword evidence="6" id="KW-1185">Reference proteome</keyword>
<sequence length="297" mass="33272">MTRANAEGRVPFGAFLGSDARGVAKYPGFIEWLGPNAVAPTVGHTYLPGNGWRDIEVPDPYVGPWANWVAEVPGRILVVNIPMLVPNEPPLPDDSVRGLLEQGAAGRFDSHFQLLAQRLVALGAERAILIPGWEMNGLSYTHRCEPDPEAWKEYFRRIVGVMRSVPGQQFQFNFNSTRGTDAIPWTECYPGDDVVDMLGMDTYDQPPGQTFEDYVRQPYGLGAQVEFAQQHGKPVSFPEWGLLRYGDRPEYVREMLAWMESQDAVFHTITDYCPSGVYECQLNPASAQEFRSHYAPS</sequence>
<evidence type="ECO:0000256" key="1">
    <source>
        <dbReference type="ARBA" id="ARBA00022801"/>
    </source>
</evidence>
<proteinExistence type="inferred from homology"/>
<evidence type="ECO:0000313" key="6">
    <source>
        <dbReference type="Proteomes" id="UP000245639"/>
    </source>
</evidence>
<dbReference type="Pfam" id="PF02156">
    <property type="entry name" value="Glyco_hydro_26"/>
    <property type="match status" value="1"/>
</dbReference>
<evidence type="ECO:0000313" key="5">
    <source>
        <dbReference type="EMBL" id="PVZ04581.1"/>
    </source>
</evidence>
<comment type="similarity">
    <text evidence="3">Belongs to the glycosyl hydrolase 26 family.</text>
</comment>
<dbReference type="Proteomes" id="UP000245639">
    <property type="component" value="Unassembled WGS sequence"/>
</dbReference>
<evidence type="ECO:0000256" key="2">
    <source>
        <dbReference type="ARBA" id="ARBA00023295"/>
    </source>
</evidence>
<dbReference type="GO" id="GO:0004553">
    <property type="term" value="F:hydrolase activity, hydrolyzing O-glycosyl compounds"/>
    <property type="evidence" value="ECO:0007669"/>
    <property type="project" value="InterPro"/>
</dbReference>
<dbReference type="AlphaFoldDB" id="A0A2U1EXE6"/>
<dbReference type="InterPro" id="IPR017853">
    <property type="entry name" value="GH"/>
</dbReference>
<comment type="caution">
    <text evidence="5">The sequence shown here is derived from an EMBL/GenBank/DDBJ whole genome shotgun (WGS) entry which is preliminary data.</text>
</comment>
<accession>A0A2U1EXE6</accession>
<evidence type="ECO:0000256" key="3">
    <source>
        <dbReference type="PROSITE-ProRule" id="PRU01100"/>
    </source>
</evidence>
<organism evidence="5 6">
    <name type="scientific">Actinomycetospora cinnamomea</name>
    <dbReference type="NCBI Taxonomy" id="663609"/>
    <lineage>
        <taxon>Bacteria</taxon>
        <taxon>Bacillati</taxon>
        <taxon>Actinomycetota</taxon>
        <taxon>Actinomycetes</taxon>
        <taxon>Pseudonocardiales</taxon>
        <taxon>Pseudonocardiaceae</taxon>
        <taxon>Actinomycetospora</taxon>
    </lineage>
</organism>
<reference evidence="5 6" key="1">
    <citation type="submission" date="2018-04" db="EMBL/GenBank/DDBJ databases">
        <title>Genomic Encyclopedia of Type Strains, Phase IV (KMG-IV): sequencing the most valuable type-strain genomes for metagenomic binning, comparative biology and taxonomic classification.</title>
        <authorList>
            <person name="Goeker M."/>
        </authorList>
    </citation>
    <scope>NUCLEOTIDE SEQUENCE [LARGE SCALE GENOMIC DNA]</scope>
    <source>
        <strain evidence="5 6">DSM 45771</strain>
    </source>
</reference>
<feature type="active site" description="Proton donor" evidence="3">
    <location>
        <position position="134"/>
    </location>
</feature>
<keyword evidence="2 3" id="KW-0326">Glycosidase</keyword>